<reference evidence="1" key="1">
    <citation type="journal article" date="2021" name="New Phytol.">
        <title>Evolutionary innovations through gain and loss of genes in the ectomycorrhizal Boletales.</title>
        <authorList>
            <person name="Wu G."/>
            <person name="Miyauchi S."/>
            <person name="Morin E."/>
            <person name="Kuo A."/>
            <person name="Drula E."/>
            <person name="Varga T."/>
            <person name="Kohler A."/>
            <person name="Feng B."/>
            <person name="Cao Y."/>
            <person name="Lipzen A."/>
            <person name="Daum C."/>
            <person name="Hundley H."/>
            <person name="Pangilinan J."/>
            <person name="Johnson J."/>
            <person name="Barry K."/>
            <person name="LaButti K."/>
            <person name="Ng V."/>
            <person name="Ahrendt S."/>
            <person name="Min B."/>
            <person name="Choi I.G."/>
            <person name="Park H."/>
            <person name="Plett J.M."/>
            <person name="Magnuson J."/>
            <person name="Spatafora J.W."/>
            <person name="Nagy L.G."/>
            <person name="Henrissat B."/>
            <person name="Grigoriev I.V."/>
            <person name="Yang Z.L."/>
            <person name="Xu J."/>
            <person name="Martin F.M."/>
        </authorList>
    </citation>
    <scope>NUCLEOTIDE SEQUENCE</scope>
    <source>
        <strain evidence="1">KUC20120723A-06</strain>
    </source>
</reference>
<name>A0ACB8AZY4_9AGAM</name>
<proteinExistence type="predicted"/>
<keyword evidence="2" id="KW-1185">Reference proteome</keyword>
<accession>A0ACB8AZY4</accession>
<dbReference type="EMBL" id="MU266877">
    <property type="protein sequence ID" value="KAH7918002.1"/>
    <property type="molecule type" value="Genomic_DNA"/>
</dbReference>
<dbReference type="Proteomes" id="UP000790709">
    <property type="component" value="Unassembled WGS sequence"/>
</dbReference>
<evidence type="ECO:0000313" key="1">
    <source>
        <dbReference type="EMBL" id="KAH7918002.1"/>
    </source>
</evidence>
<comment type="caution">
    <text evidence="1">The sequence shown here is derived from an EMBL/GenBank/DDBJ whole genome shotgun (WGS) entry which is preliminary data.</text>
</comment>
<protein>
    <submittedName>
        <fullName evidence="1">Uncharacterized protein</fullName>
    </submittedName>
</protein>
<organism evidence="1 2">
    <name type="scientific">Leucogyrophana mollusca</name>
    <dbReference type="NCBI Taxonomy" id="85980"/>
    <lineage>
        <taxon>Eukaryota</taxon>
        <taxon>Fungi</taxon>
        <taxon>Dikarya</taxon>
        <taxon>Basidiomycota</taxon>
        <taxon>Agaricomycotina</taxon>
        <taxon>Agaricomycetes</taxon>
        <taxon>Agaricomycetidae</taxon>
        <taxon>Boletales</taxon>
        <taxon>Boletales incertae sedis</taxon>
        <taxon>Leucogyrophana</taxon>
    </lineage>
</organism>
<sequence>MTSQSSSTPSPDRPACESPPAQISRGGTGVVKRRSQVESRPVMIGSPAVYARYVIGEHEMPEPFAKLLLGTVDMNFEVTSRFALESYTASCILVEALDKERTALEEKRTHFSMMVDLMSKRITDLDEARSKAREAVDVTFNLMKEVQVGEESPLDLL</sequence>
<gene>
    <name evidence="1" type="ORF">BV22DRAFT_1042043</name>
</gene>
<evidence type="ECO:0000313" key="2">
    <source>
        <dbReference type="Proteomes" id="UP000790709"/>
    </source>
</evidence>